<evidence type="ECO:0000259" key="7">
    <source>
        <dbReference type="PROSITE" id="PS50252"/>
    </source>
</evidence>
<dbReference type="PRINTS" id="PR00937">
    <property type="entry name" value="TBOX"/>
</dbReference>
<evidence type="ECO:0000256" key="1">
    <source>
        <dbReference type="ARBA" id="ARBA00023015"/>
    </source>
</evidence>
<comment type="caution">
    <text evidence="8">The sequence shown here is derived from an EMBL/GenBank/DDBJ whole genome shotgun (WGS) entry which is preliminary data.</text>
</comment>
<protein>
    <recommendedName>
        <fullName evidence="7">T-box domain-containing protein</fullName>
    </recommendedName>
</protein>
<keyword evidence="3" id="KW-0804">Transcription</keyword>
<evidence type="ECO:0000256" key="4">
    <source>
        <dbReference type="ARBA" id="ARBA00023242"/>
    </source>
</evidence>
<dbReference type="Proteomes" id="UP000663866">
    <property type="component" value="Unassembled WGS sequence"/>
</dbReference>
<organism evidence="8 9">
    <name type="scientific">Rotaria magnacalcarata</name>
    <dbReference type="NCBI Taxonomy" id="392030"/>
    <lineage>
        <taxon>Eukaryota</taxon>
        <taxon>Metazoa</taxon>
        <taxon>Spiralia</taxon>
        <taxon>Gnathifera</taxon>
        <taxon>Rotifera</taxon>
        <taxon>Eurotatoria</taxon>
        <taxon>Bdelloidea</taxon>
        <taxon>Philodinida</taxon>
        <taxon>Philodinidae</taxon>
        <taxon>Rotaria</taxon>
    </lineage>
</organism>
<comment type="caution">
    <text evidence="5">Lacks conserved residue(s) required for the propagation of feature annotation.</text>
</comment>
<dbReference type="GO" id="GO:0045893">
    <property type="term" value="P:positive regulation of DNA-templated transcription"/>
    <property type="evidence" value="ECO:0007669"/>
    <property type="project" value="InterPro"/>
</dbReference>
<name>A0A821C7K0_9BILA</name>
<evidence type="ECO:0000256" key="2">
    <source>
        <dbReference type="ARBA" id="ARBA00023125"/>
    </source>
</evidence>
<feature type="region of interest" description="Disordered" evidence="6">
    <location>
        <begin position="36"/>
        <end position="80"/>
    </location>
</feature>
<dbReference type="InterPro" id="IPR008967">
    <property type="entry name" value="p53-like_TF_DNA-bd_sf"/>
</dbReference>
<dbReference type="GO" id="GO:0000785">
    <property type="term" value="C:chromatin"/>
    <property type="evidence" value="ECO:0007669"/>
    <property type="project" value="TreeGrafter"/>
</dbReference>
<keyword evidence="4 5" id="KW-0539">Nucleus</keyword>
<dbReference type="InterPro" id="IPR046360">
    <property type="entry name" value="T-box_DNA-bd"/>
</dbReference>
<feature type="domain" description="T-box" evidence="7">
    <location>
        <begin position="1"/>
        <end position="43"/>
    </location>
</feature>
<evidence type="ECO:0000256" key="6">
    <source>
        <dbReference type="SAM" id="MobiDB-lite"/>
    </source>
</evidence>
<keyword evidence="1" id="KW-0805">Transcription regulation</keyword>
<dbReference type="EMBL" id="CAJOBG010072101">
    <property type="protein sequence ID" value="CAF4598323.1"/>
    <property type="molecule type" value="Genomic_DNA"/>
</dbReference>
<comment type="subcellular location">
    <subcellularLocation>
        <location evidence="5">Nucleus</location>
    </subcellularLocation>
</comment>
<accession>A0A821C7K0</accession>
<sequence length="80" mass="9200">MRTGPLSTFIFDETSFIAVTAYQNDQITKLKINNNPFAKGFREPTQGKKNNSKPVKRLQSSLPLDKPVKYDENLHRPYKS</sequence>
<dbReference type="Gene3D" id="2.60.40.820">
    <property type="entry name" value="Transcription factor, T-box"/>
    <property type="match status" value="1"/>
</dbReference>
<feature type="compositionally biased region" description="Basic and acidic residues" evidence="6">
    <location>
        <begin position="66"/>
        <end position="80"/>
    </location>
</feature>
<keyword evidence="9" id="KW-1185">Reference proteome</keyword>
<proteinExistence type="predicted"/>
<keyword evidence="2 5" id="KW-0238">DNA-binding</keyword>
<evidence type="ECO:0000313" key="8">
    <source>
        <dbReference type="EMBL" id="CAF4598323.1"/>
    </source>
</evidence>
<dbReference type="PANTHER" id="PTHR11267:SF181">
    <property type="entry name" value="OPTOMOTOR-BLIND PROTEIN"/>
    <property type="match status" value="1"/>
</dbReference>
<evidence type="ECO:0000313" key="9">
    <source>
        <dbReference type="Proteomes" id="UP000663866"/>
    </source>
</evidence>
<dbReference type="PANTHER" id="PTHR11267">
    <property type="entry name" value="T-BOX PROTEIN-RELATED"/>
    <property type="match status" value="1"/>
</dbReference>
<dbReference type="GO" id="GO:0005634">
    <property type="term" value="C:nucleus"/>
    <property type="evidence" value="ECO:0007669"/>
    <property type="project" value="UniProtKB-SubCell"/>
</dbReference>
<dbReference type="Pfam" id="PF00907">
    <property type="entry name" value="T-box"/>
    <property type="match status" value="1"/>
</dbReference>
<dbReference type="InterPro" id="IPR001699">
    <property type="entry name" value="TF_T-box"/>
</dbReference>
<dbReference type="InterPro" id="IPR036960">
    <property type="entry name" value="T-box_sf"/>
</dbReference>
<reference evidence="8" key="1">
    <citation type="submission" date="2021-02" db="EMBL/GenBank/DDBJ databases">
        <authorList>
            <person name="Nowell W R."/>
        </authorList>
    </citation>
    <scope>NUCLEOTIDE SEQUENCE</scope>
</reference>
<dbReference type="AlphaFoldDB" id="A0A821C7K0"/>
<dbReference type="SUPFAM" id="SSF49417">
    <property type="entry name" value="p53-like transcription factors"/>
    <property type="match status" value="1"/>
</dbReference>
<evidence type="ECO:0000256" key="3">
    <source>
        <dbReference type="ARBA" id="ARBA00023163"/>
    </source>
</evidence>
<dbReference type="GO" id="GO:0001708">
    <property type="term" value="P:cell fate specification"/>
    <property type="evidence" value="ECO:0007669"/>
    <property type="project" value="TreeGrafter"/>
</dbReference>
<dbReference type="GO" id="GO:0000981">
    <property type="term" value="F:DNA-binding transcription factor activity, RNA polymerase II-specific"/>
    <property type="evidence" value="ECO:0007669"/>
    <property type="project" value="TreeGrafter"/>
</dbReference>
<gene>
    <name evidence="8" type="ORF">OVN521_LOCUS45063</name>
</gene>
<dbReference type="GO" id="GO:0000978">
    <property type="term" value="F:RNA polymerase II cis-regulatory region sequence-specific DNA binding"/>
    <property type="evidence" value="ECO:0007669"/>
    <property type="project" value="InterPro"/>
</dbReference>
<feature type="non-terminal residue" evidence="8">
    <location>
        <position position="80"/>
    </location>
</feature>
<dbReference type="PROSITE" id="PS50252">
    <property type="entry name" value="TBOX_3"/>
    <property type="match status" value="1"/>
</dbReference>
<evidence type="ECO:0000256" key="5">
    <source>
        <dbReference type="PROSITE-ProRule" id="PRU00201"/>
    </source>
</evidence>